<gene>
    <name evidence="1" type="ORF">DFR79_10465</name>
</gene>
<comment type="caution">
    <text evidence="1">The sequence shown here is derived from an EMBL/GenBank/DDBJ whole genome shotgun (WGS) entry which is preliminary data.</text>
</comment>
<dbReference type="RefSeq" id="WP_133514220.1">
    <property type="nucleotide sequence ID" value="NZ_SNWX01000004.1"/>
</dbReference>
<name>A0A4R6M174_9FIRM</name>
<dbReference type="InterPro" id="IPR032359">
    <property type="entry name" value="KwaB-like"/>
</dbReference>
<protein>
    <submittedName>
        <fullName evidence="1">Uncharacterized protein DUF4868</fullName>
    </submittedName>
</protein>
<reference evidence="1 2" key="1">
    <citation type="submission" date="2019-03" db="EMBL/GenBank/DDBJ databases">
        <title>Subsurface microbial communities from deep shales in Ohio and West Virginia, USA.</title>
        <authorList>
            <person name="Wrighton K."/>
        </authorList>
    </citation>
    <scope>NUCLEOTIDE SEQUENCE [LARGE SCALE GENOMIC DNA]</scope>
    <source>
        <strain evidence="1 2">MA284_T2</strain>
    </source>
</reference>
<dbReference type="Pfam" id="PF16162">
    <property type="entry name" value="KwaB"/>
    <property type="match status" value="1"/>
</dbReference>
<evidence type="ECO:0000313" key="2">
    <source>
        <dbReference type="Proteomes" id="UP000295064"/>
    </source>
</evidence>
<accession>A0A4R6M174</accession>
<dbReference type="AlphaFoldDB" id="A0A4R6M174"/>
<sequence>MPNYRDIIEHINNSETVNIYFTEKKSKGENTNFEVYKTEISNDIATAIKGFYIDSIKNLTNFINHEYDLELSPEQKTLWHLEKDNIPHLSEILASLDNSIALTLASEIYQDGSYNRIWSYIVVMETLSGNKLVFFTKYSKSKVIDRSTMFGMSFNGGRFDMIHNDLFTLAKDFHCFYWRDYLYFKNRHWFELIFDYDTELINQAVVFAEDIGNNFISNCNDFRDDCLRDKNKLKKMSNVLNKNYYDQINFEDIFNIKEKYNLDIELDQENEKIVYDGDKQKLWLILKVFDDDYLLSETTKNRYEVHSKKEQG</sequence>
<dbReference type="EMBL" id="SNWX01000004">
    <property type="protein sequence ID" value="TDO94100.1"/>
    <property type="molecule type" value="Genomic_DNA"/>
</dbReference>
<evidence type="ECO:0000313" key="1">
    <source>
        <dbReference type="EMBL" id="TDO94100.1"/>
    </source>
</evidence>
<proteinExistence type="predicted"/>
<dbReference type="Proteomes" id="UP000295064">
    <property type="component" value="Unassembled WGS sequence"/>
</dbReference>
<organism evidence="1 2">
    <name type="scientific">Halanaerobium saccharolyticum</name>
    <dbReference type="NCBI Taxonomy" id="43595"/>
    <lineage>
        <taxon>Bacteria</taxon>
        <taxon>Bacillati</taxon>
        <taxon>Bacillota</taxon>
        <taxon>Clostridia</taxon>
        <taxon>Halanaerobiales</taxon>
        <taxon>Halanaerobiaceae</taxon>
        <taxon>Halanaerobium</taxon>
    </lineage>
</organism>